<proteinExistence type="predicted"/>
<dbReference type="Proteomes" id="UP000185904">
    <property type="component" value="Unassembled WGS sequence"/>
</dbReference>
<protein>
    <recommendedName>
        <fullName evidence="4">Mid2 domain-containing protein</fullName>
    </recommendedName>
</protein>
<keyword evidence="3" id="KW-1185">Reference proteome</keyword>
<sequence length="305" mass="32601">MAGITASVTAMERATARAIPVSPITSAPILTHQRGLIKRTGADTVEDNTCGWVNGDLKLHAVGCCADAATTDCAWVTSCVPYSMVNNGCDMACQGNYLNTVWFVPCLHASAATLSHSVNSPQRSVLDWICGRSDEAYPLCATATFGGPAGYTYLSCTDAIGTTDTMMLTYYGGNATVDNLPRYFSSYWYESTATSSTTSTSTSSPTDDTGINDTISWLSGHKTILIGAIAGFCGLLILLVVGGCCVVRNKRSRRGRYIPASQQMPPHEAYGMHYQGAAAYQRPPSYQSGYGYQQDFGQVYVAPNK</sequence>
<dbReference type="EMBL" id="LVCJ01000095">
    <property type="protein sequence ID" value="OAL27454.1"/>
    <property type="molecule type" value="Genomic_DNA"/>
</dbReference>
<keyword evidence="1" id="KW-0472">Membrane</keyword>
<comment type="caution">
    <text evidence="2">The sequence shown here is derived from an EMBL/GenBank/DDBJ whole genome shotgun (WGS) entry which is preliminary data.</text>
</comment>
<evidence type="ECO:0000313" key="2">
    <source>
        <dbReference type="EMBL" id="OAL27454.1"/>
    </source>
</evidence>
<dbReference type="GeneID" id="34593203"/>
<feature type="transmembrane region" description="Helical" evidence="1">
    <location>
        <begin position="224"/>
        <end position="247"/>
    </location>
</feature>
<keyword evidence="1" id="KW-0812">Transmembrane</keyword>
<evidence type="ECO:0000256" key="1">
    <source>
        <dbReference type="SAM" id="Phobius"/>
    </source>
</evidence>
<dbReference type="RefSeq" id="XP_022495966.1">
    <property type="nucleotide sequence ID" value="XM_022648074.1"/>
</dbReference>
<organism evidence="2 3">
    <name type="scientific">Fonsecaea nubica</name>
    <dbReference type="NCBI Taxonomy" id="856822"/>
    <lineage>
        <taxon>Eukaryota</taxon>
        <taxon>Fungi</taxon>
        <taxon>Dikarya</taxon>
        <taxon>Ascomycota</taxon>
        <taxon>Pezizomycotina</taxon>
        <taxon>Eurotiomycetes</taxon>
        <taxon>Chaetothyriomycetidae</taxon>
        <taxon>Chaetothyriales</taxon>
        <taxon>Herpotrichiellaceae</taxon>
        <taxon>Fonsecaea</taxon>
    </lineage>
</organism>
<evidence type="ECO:0000313" key="3">
    <source>
        <dbReference type="Proteomes" id="UP000185904"/>
    </source>
</evidence>
<dbReference type="AlphaFoldDB" id="A0A178CDM1"/>
<evidence type="ECO:0008006" key="4">
    <source>
        <dbReference type="Google" id="ProtNLM"/>
    </source>
</evidence>
<keyword evidence="1" id="KW-1133">Transmembrane helix</keyword>
<name>A0A178CDM1_9EURO</name>
<reference evidence="2 3" key="1">
    <citation type="submission" date="2016-03" db="EMBL/GenBank/DDBJ databases">
        <title>The draft genome sequence of Fonsecaea nubica causative agent of cutaneous subcutaneous infection in human host.</title>
        <authorList>
            <person name="Costa F."/>
            <person name="Sybren D.H."/>
            <person name="Raittz R.T."/>
            <person name="Weiss V.A."/>
            <person name="Leao A.C."/>
            <person name="Gomes R."/>
            <person name="De Souza E.M."/>
            <person name="Pedrosa F.O."/>
            <person name="Steffens M.B."/>
            <person name="Bombassaro A."/>
            <person name="Tadra-Sfeir M.Z."/>
            <person name="Moreno L.F."/>
            <person name="Najafzadeh M.J."/>
            <person name="Felipe M.S."/>
            <person name="Teixeira M."/>
            <person name="Sun J."/>
            <person name="Xi L."/>
            <person name="Castro M.A."/>
            <person name="Vicente V.A."/>
        </authorList>
    </citation>
    <scope>NUCLEOTIDE SEQUENCE [LARGE SCALE GENOMIC DNA]</scope>
    <source>
        <strain evidence="2 3">CBS 269.64</strain>
    </source>
</reference>
<accession>A0A178CDM1</accession>
<dbReference type="OrthoDB" id="5347452at2759"/>
<gene>
    <name evidence="2" type="ORF">AYO20_09806</name>
</gene>